<dbReference type="HOGENOM" id="CLU_2161855_0_0_1"/>
<dbReference type="AlphaFoldDB" id="D7KAL9"/>
<evidence type="ECO:0000256" key="1">
    <source>
        <dbReference type="SAM" id="MobiDB-lite"/>
    </source>
</evidence>
<reference evidence="3" key="1">
    <citation type="journal article" date="2011" name="Nat. Genet.">
        <title>The Arabidopsis lyrata genome sequence and the basis of rapid genome size change.</title>
        <authorList>
            <person name="Hu T.T."/>
            <person name="Pattyn P."/>
            <person name="Bakker E.G."/>
            <person name="Cao J."/>
            <person name="Cheng J.-F."/>
            <person name="Clark R.M."/>
            <person name="Fahlgren N."/>
            <person name="Fawcett J.A."/>
            <person name="Grimwood J."/>
            <person name="Gundlach H."/>
            <person name="Haberer G."/>
            <person name="Hollister J.D."/>
            <person name="Ossowski S."/>
            <person name="Ottilar R.P."/>
            <person name="Salamov A.A."/>
            <person name="Schneeberger K."/>
            <person name="Spannagl M."/>
            <person name="Wang X."/>
            <person name="Yang L."/>
            <person name="Nasrallah M.E."/>
            <person name="Bergelson J."/>
            <person name="Carrington J.C."/>
            <person name="Gaut B.S."/>
            <person name="Schmutz J."/>
            <person name="Mayer K.F.X."/>
            <person name="Van de Peer Y."/>
            <person name="Grigoriev I.V."/>
            <person name="Nordborg M."/>
            <person name="Weigel D."/>
            <person name="Guo Y.-L."/>
        </authorList>
    </citation>
    <scope>NUCLEOTIDE SEQUENCE [LARGE SCALE GENOMIC DNA]</scope>
    <source>
        <strain evidence="3">cv. MN47</strain>
    </source>
</reference>
<evidence type="ECO:0000313" key="2">
    <source>
        <dbReference type="EMBL" id="EFH69701.1"/>
    </source>
</evidence>
<keyword evidence="3" id="KW-1185">Reference proteome</keyword>
<evidence type="ECO:0000313" key="3">
    <source>
        <dbReference type="Proteomes" id="UP000008694"/>
    </source>
</evidence>
<feature type="region of interest" description="Disordered" evidence="1">
    <location>
        <begin position="1"/>
        <end position="59"/>
    </location>
</feature>
<dbReference type="Gramene" id="scaffold_103010.1">
    <property type="protein sequence ID" value="scaffold_103010.1"/>
    <property type="gene ID" value="scaffold_103010.1"/>
</dbReference>
<sequence>MVMKKMRSGDNDDDNDGLSVGERQNSDPRTALPPPPSSASSPPTQIHAPPGQLPHPHGRKRAVIYGIVSLTTSSKAASTTPSACVTFSSTNSSSPQIQFSSIQPISLSLSP</sequence>
<proteinExistence type="predicted"/>
<feature type="region of interest" description="Disordered" evidence="1">
    <location>
        <begin position="74"/>
        <end position="111"/>
    </location>
</feature>
<name>D7KAL9_ARALL</name>
<accession>D7KAL9</accession>
<dbReference type="EMBL" id="GL348713">
    <property type="protein sequence ID" value="EFH69701.1"/>
    <property type="molecule type" value="Genomic_DNA"/>
</dbReference>
<protein>
    <submittedName>
        <fullName evidence="2">Expressed protein</fullName>
    </submittedName>
</protein>
<dbReference type="STRING" id="81972.D7KAL9"/>
<dbReference type="Proteomes" id="UP000008694">
    <property type="component" value="Unassembled WGS sequence"/>
</dbReference>
<gene>
    <name evidence="2" type="ORF">ARALYDRAFT_890216</name>
</gene>
<organism evidence="3">
    <name type="scientific">Arabidopsis lyrata subsp. lyrata</name>
    <name type="common">Lyre-leaved rock-cress</name>
    <dbReference type="NCBI Taxonomy" id="81972"/>
    <lineage>
        <taxon>Eukaryota</taxon>
        <taxon>Viridiplantae</taxon>
        <taxon>Streptophyta</taxon>
        <taxon>Embryophyta</taxon>
        <taxon>Tracheophyta</taxon>
        <taxon>Spermatophyta</taxon>
        <taxon>Magnoliopsida</taxon>
        <taxon>eudicotyledons</taxon>
        <taxon>Gunneridae</taxon>
        <taxon>Pentapetalae</taxon>
        <taxon>rosids</taxon>
        <taxon>malvids</taxon>
        <taxon>Brassicales</taxon>
        <taxon>Brassicaceae</taxon>
        <taxon>Camelineae</taxon>
        <taxon>Arabidopsis</taxon>
    </lineage>
</organism>